<evidence type="ECO:0000256" key="5">
    <source>
        <dbReference type="ARBA" id="ARBA00023122"/>
    </source>
</evidence>
<reference evidence="7 8" key="1">
    <citation type="journal article" date="2020" name="IScience">
        <title>Genome Sequencing of the Endangered Kingdonia uniflora (Circaeasteraceae, Ranunculales) Reveals Potential Mechanisms of Evolutionary Specialization.</title>
        <authorList>
            <person name="Sun Y."/>
            <person name="Deng T."/>
            <person name="Zhang A."/>
            <person name="Moore M.J."/>
            <person name="Landis J.B."/>
            <person name="Lin N."/>
            <person name="Zhang H."/>
            <person name="Zhang X."/>
            <person name="Huang J."/>
            <person name="Zhang X."/>
            <person name="Sun H."/>
            <person name="Wang H."/>
        </authorList>
    </citation>
    <scope>NUCLEOTIDE SEQUENCE [LARGE SCALE GENOMIC DNA]</scope>
    <source>
        <strain evidence="7">TB1705</strain>
        <tissue evidence="7">Leaf</tissue>
    </source>
</reference>
<comment type="caution">
    <text evidence="7">The sequence shown here is derived from an EMBL/GenBank/DDBJ whole genome shotgun (WGS) entry which is preliminary data.</text>
</comment>
<dbReference type="PANTHER" id="PTHR11689:SF92">
    <property type="entry name" value="CHLORIDE CHANNEL-LIKE PROTEIN CLC-G-RELATED"/>
    <property type="match status" value="1"/>
</dbReference>
<dbReference type="InterPro" id="IPR001807">
    <property type="entry name" value="ClC"/>
</dbReference>
<dbReference type="AlphaFoldDB" id="A0A7J7LS95"/>
<dbReference type="InterPro" id="IPR051280">
    <property type="entry name" value="Cl-channel/antiporter"/>
</dbReference>
<protein>
    <submittedName>
        <fullName evidence="7">Uncharacterized protein</fullName>
    </submittedName>
</protein>
<dbReference type="Gene3D" id="1.10.3080.10">
    <property type="entry name" value="Clc chloride channel"/>
    <property type="match status" value="1"/>
</dbReference>
<keyword evidence="5" id="KW-0129">CBS domain</keyword>
<evidence type="ECO:0000256" key="2">
    <source>
        <dbReference type="ARBA" id="ARBA00022692"/>
    </source>
</evidence>
<keyword evidence="6" id="KW-0472">Membrane</keyword>
<evidence type="ECO:0000313" key="7">
    <source>
        <dbReference type="EMBL" id="KAF6145459.1"/>
    </source>
</evidence>
<keyword evidence="4" id="KW-1133">Transmembrane helix</keyword>
<dbReference type="GO" id="GO:0009705">
    <property type="term" value="C:plant-type vacuole membrane"/>
    <property type="evidence" value="ECO:0007669"/>
    <property type="project" value="TreeGrafter"/>
</dbReference>
<name>A0A7J7LS95_9MAGN</name>
<organism evidence="7 8">
    <name type="scientific">Kingdonia uniflora</name>
    <dbReference type="NCBI Taxonomy" id="39325"/>
    <lineage>
        <taxon>Eukaryota</taxon>
        <taxon>Viridiplantae</taxon>
        <taxon>Streptophyta</taxon>
        <taxon>Embryophyta</taxon>
        <taxon>Tracheophyta</taxon>
        <taxon>Spermatophyta</taxon>
        <taxon>Magnoliopsida</taxon>
        <taxon>Ranunculales</taxon>
        <taxon>Circaeasteraceae</taxon>
        <taxon>Kingdonia</taxon>
    </lineage>
</organism>
<dbReference type="OrthoDB" id="428525at2759"/>
<dbReference type="Pfam" id="PF00654">
    <property type="entry name" value="Voltage_CLC"/>
    <property type="match status" value="1"/>
</dbReference>
<comment type="subcellular location">
    <subcellularLocation>
        <location evidence="1">Membrane</location>
        <topology evidence="1">Multi-pass membrane protein</topology>
    </subcellularLocation>
</comment>
<evidence type="ECO:0000256" key="3">
    <source>
        <dbReference type="ARBA" id="ARBA00022737"/>
    </source>
</evidence>
<dbReference type="InterPro" id="IPR014743">
    <property type="entry name" value="Cl-channel_core"/>
</dbReference>
<dbReference type="PANTHER" id="PTHR11689">
    <property type="entry name" value="CHLORIDE CHANNEL PROTEIN CLC FAMILY MEMBER"/>
    <property type="match status" value="1"/>
</dbReference>
<keyword evidence="3" id="KW-0677">Repeat</keyword>
<dbReference type="Proteomes" id="UP000541444">
    <property type="component" value="Unassembled WGS sequence"/>
</dbReference>
<dbReference type="GO" id="GO:0015108">
    <property type="term" value="F:chloride transmembrane transporter activity"/>
    <property type="evidence" value="ECO:0007669"/>
    <property type="project" value="InterPro"/>
</dbReference>
<evidence type="ECO:0000256" key="4">
    <source>
        <dbReference type="ARBA" id="ARBA00022989"/>
    </source>
</evidence>
<proteinExistence type="predicted"/>
<keyword evidence="2" id="KW-0812">Transmembrane</keyword>
<keyword evidence="8" id="KW-1185">Reference proteome</keyword>
<evidence type="ECO:0000313" key="8">
    <source>
        <dbReference type="Proteomes" id="UP000541444"/>
    </source>
</evidence>
<accession>A0A7J7LS95</accession>
<gene>
    <name evidence="7" type="ORF">GIB67_032582</name>
</gene>
<dbReference type="SUPFAM" id="SSF81340">
    <property type="entry name" value="Clc chloride channel"/>
    <property type="match status" value="1"/>
</dbReference>
<evidence type="ECO:0000256" key="1">
    <source>
        <dbReference type="ARBA" id="ARBA00004141"/>
    </source>
</evidence>
<evidence type="ECO:0000256" key="6">
    <source>
        <dbReference type="ARBA" id="ARBA00023136"/>
    </source>
</evidence>
<sequence>MVNNNKTDDEEAQAPLIEPLLRRPAPNATSQVAIVGATVCPIESLDYEFGLAFAVFACSNLGLTLFSSILTDFVSPTAAGSGIPEVKAYLNGVDAPGIFTLRTLIVKIFS</sequence>
<dbReference type="EMBL" id="JACGCM010002063">
    <property type="protein sequence ID" value="KAF6145459.1"/>
    <property type="molecule type" value="Genomic_DNA"/>
</dbReference>